<accession>A7ECB5</accession>
<evidence type="ECO:0000256" key="10">
    <source>
        <dbReference type="PROSITE-ProRule" id="PRU10141"/>
    </source>
</evidence>
<dbReference type="Proteomes" id="UP000001312">
    <property type="component" value="Unassembled WGS sequence"/>
</dbReference>
<evidence type="ECO:0000256" key="4">
    <source>
        <dbReference type="ARBA" id="ARBA00022679"/>
    </source>
</evidence>
<dbReference type="GO" id="GO:0005524">
    <property type="term" value="F:ATP binding"/>
    <property type="evidence" value="ECO:0007669"/>
    <property type="project" value="UniProtKB-UniRule"/>
</dbReference>
<feature type="binding site" evidence="10">
    <location>
        <position position="1373"/>
    </location>
    <ligand>
        <name>ATP</name>
        <dbReference type="ChEBI" id="CHEBI:30616"/>
    </ligand>
</feature>
<keyword evidence="4" id="KW-0808">Transferase</keyword>
<dbReference type="GO" id="GO:0004674">
    <property type="term" value="F:protein serine/threonine kinase activity"/>
    <property type="evidence" value="ECO:0000318"/>
    <property type="project" value="GO_Central"/>
</dbReference>
<feature type="compositionally biased region" description="Low complexity" evidence="11">
    <location>
        <begin position="935"/>
        <end position="949"/>
    </location>
</feature>
<evidence type="ECO:0000313" key="13">
    <source>
        <dbReference type="EMBL" id="EDO00094.1"/>
    </source>
</evidence>
<protein>
    <recommendedName>
        <fullName evidence="2">non-specific serine/threonine protein kinase</fullName>
        <ecNumber evidence="2">2.7.11.1</ecNumber>
    </recommendedName>
</protein>
<feature type="compositionally biased region" description="Low complexity" evidence="11">
    <location>
        <begin position="2096"/>
        <end position="2105"/>
    </location>
</feature>
<keyword evidence="5 10" id="KW-0547">Nucleotide-binding</keyword>
<dbReference type="InterPro" id="IPR050629">
    <property type="entry name" value="STE20/SPS1-PAK"/>
</dbReference>
<feature type="region of interest" description="Disordered" evidence="11">
    <location>
        <begin position="1012"/>
        <end position="1065"/>
    </location>
</feature>
<feature type="compositionally biased region" description="Polar residues" evidence="11">
    <location>
        <begin position="921"/>
        <end position="934"/>
    </location>
</feature>
<dbReference type="InterPro" id="IPR011009">
    <property type="entry name" value="Kinase-like_dom_sf"/>
</dbReference>
<keyword evidence="7 10" id="KW-0067">ATP-binding</keyword>
<feature type="region of interest" description="Disordered" evidence="11">
    <location>
        <begin position="512"/>
        <end position="555"/>
    </location>
</feature>
<dbReference type="HOGENOM" id="CLU_229459_0_0_1"/>
<feature type="compositionally biased region" description="Polar residues" evidence="11">
    <location>
        <begin position="1255"/>
        <end position="1291"/>
    </location>
</feature>
<feature type="compositionally biased region" description="Basic and acidic residues" evidence="11">
    <location>
        <begin position="2010"/>
        <end position="2026"/>
    </location>
</feature>
<dbReference type="EC" id="2.7.11.1" evidence="2"/>
<evidence type="ECO:0000256" key="2">
    <source>
        <dbReference type="ARBA" id="ARBA00012513"/>
    </source>
</evidence>
<evidence type="ECO:0000256" key="1">
    <source>
        <dbReference type="ARBA" id="ARBA00008874"/>
    </source>
</evidence>
<comment type="catalytic activity">
    <reaction evidence="9">
        <text>L-seryl-[protein] + ATP = O-phospho-L-seryl-[protein] + ADP + H(+)</text>
        <dbReference type="Rhea" id="RHEA:17989"/>
        <dbReference type="Rhea" id="RHEA-COMP:9863"/>
        <dbReference type="Rhea" id="RHEA-COMP:11604"/>
        <dbReference type="ChEBI" id="CHEBI:15378"/>
        <dbReference type="ChEBI" id="CHEBI:29999"/>
        <dbReference type="ChEBI" id="CHEBI:30616"/>
        <dbReference type="ChEBI" id="CHEBI:83421"/>
        <dbReference type="ChEBI" id="CHEBI:456216"/>
        <dbReference type="EC" id="2.7.11.1"/>
    </reaction>
</comment>
<dbReference type="PANTHER" id="PTHR48012">
    <property type="entry name" value="STERILE20-LIKE KINASE, ISOFORM B-RELATED"/>
    <property type="match status" value="1"/>
</dbReference>
<feature type="region of interest" description="Disordered" evidence="11">
    <location>
        <begin position="2086"/>
        <end position="2121"/>
    </location>
</feature>
<dbReference type="InterPro" id="IPR017441">
    <property type="entry name" value="Protein_kinase_ATP_BS"/>
</dbReference>
<dbReference type="InterPro" id="IPR008271">
    <property type="entry name" value="Ser/Thr_kinase_AS"/>
</dbReference>
<feature type="compositionally biased region" description="Basic and acidic residues" evidence="11">
    <location>
        <begin position="44"/>
        <end position="56"/>
    </location>
</feature>
<feature type="region of interest" description="Disordered" evidence="11">
    <location>
        <begin position="1101"/>
        <end position="1122"/>
    </location>
</feature>
<feature type="compositionally biased region" description="Polar residues" evidence="11">
    <location>
        <begin position="541"/>
        <end position="553"/>
    </location>
</feature>
<comment type="similarity">
    <text evidence="1">Belongs to the protein kinase superfamily. STE Ser/Thr protein kinase family. STE20 subfamily.</text>
</comment>
<comment type="catalytic activity">
    <reaction evidence="8">
        <text>L-threonyl-[protein] + ATP = O-phospho-L-threonyl-[protein] + ADP + H(+)</text>
        <dbReference type="Rhea" id="RHEA:46608"/>
        <dbReference type="Rhea" id="RHEA-COMP:11060"/>
        <dbReference type="Rhea" id="RHEA-COMP:11605"/>
        <dbReference type="ChEBI" id="CHEBI:15378"/>
        <dbReference type="ChEBI" id="CHEBI:30013"/>
        <dbReference type="ChEBI" id="CHEBI:30616"/>
        <dbReference type="ChEBI" id="CHEBI:61977"/>
        <dbReference type="ChEBI" id="CHEBI:456216"/>
        <dbReference type="EC" id="2.7.11.1"/>
    </reaction>
</comment>
<feature type="compositionally biased region" description="Basic and acidic residues" evidence="11">
    <location>
        <begin position="277"/>
        <end position="287"/>
    </location>
</feature>
<gene>
    <name evidence="13" type="ORF">SS1G_02954</name>
</gene>
<dbReference type="STRING" id="665079.A7ECB5"/>
<feature type="region of interest" description="Disordered" evidence="11">
    <location>
        <begin position="573"/>
        <end position="592"/>
    </location>
</feature>
<evidence type="ECO:0000256" key="6">
    <source>
        <dbReference type="ARBA" id="ARBA00022777"/>
    </source>
</evidence>
<keyword evidence="3" id="KW-0723">Serine/threonine-protein kinase</keyword>
<dbReference type="SMART" id="SM00220">
    <property type="entry name" value="S_TKc"/>
    <property type="match status" value="1"/>
</dbReference>
<organism evidence="13 14">
    <name type="scientific">Sclerotinia sclerotiorum (strain ATCC 18683 / 1980 / Ss-1)</name>
    <name type="common">White mold</name>
    <name type="synonym">Whetzelinia sclerotiorum</name>
    <dbReference type="NCBI Taxonomy" id="665079"/>
    <lineage>
        <taxon>Eukaryota</taxon>
        <taxon>Fungi</taxon>
        <taxon>Dikarya</taxon>
        <taxon>Ascomycota</taxon>
        <taxon>Pezizomycotina</taxon>
        <taxon>Leotiomycetes</taxon>
        <taxon>Helotiales</taxon>
        <taxon>Sclerotiniaceae</taxon>
        <taxon>Sclerotinia</taxon>
    </lineage>
</organism>
<feature type="compositionally biased region" description="Polar residues" evidence="11">
    <location>
        <begin position="1055"/>
        <end position="1065"/>
    </location>
</feature>
<dbReference type="Pfam" id="PF00069">
    <property type="entry name" value="Pkinase"/>
    <property type="match status" value="1"/>
</dbReference>
<evidence type="ECO:0000256" key="7">
    <source>
        <dbReference type="ARBA" id="ARBA00022840"/>
    </source>
</evidence>
<dbReference type="PROSITE" id="PS00107">
    <property type="entry name" value="PROTEIN_KINASE_ATP"/>
    <property type="match status" value="1"/>
</dbReference>
<feature type="compositionally biased region" description="Basic and acidic residues" evidence="11">
    <location>
        <begin position="300"/>
        <end position="323"/>
    </location>
</feature>
<dbReference type="InterPro" id="IPR000719">
    <property type="entry name" value="Prot_kinase_dom"/>
</dbReference>
<name>A7ECB5_SCLS1</name>
<feature type="region of interest" description="Disordered" evidence="11">
    <location>
        <begin position="1220"/>
        <end position="1291"/>
    </location>
</feature>
<feature type="compositionally biased region" description="Pro residues" evidence="11">
    <location>
        <begin position="1751"/>
        <end position="1762"/>
    </location>
</feature>
<feature type="region of interest" description="Disordered" evidence="11">
    <location>
        <begin position="158"/>
        <end position="186"/>
    </location>
</feature>
<feature type="region of interest" description="Disordered" evidence="11">
    <location>
        <begin position="1815"/>
        <end position="1840"/>
    </location>
</feature>
<dbReference type="OMA" id="REESDKW"/>
<evidence type="ECO:0000256" key="9">
    <source>
        <dbReference type="ARBA" id="ARBA00048679"/>
    </source>
</evidence>
<dbReference type="eggNOG" id="KOG0201">
    <property type="taxonomic scope" value="Eukaryota"/>
</dbReference>
<dbReference type="FunFam" id="1.10.510.10:FF:000670">
    <property type="entry name" value="Serine/threonin protein kinase, putative"/>
    <property type="match status" value="1"/>
</dbReference>
<dbReference type="InParanoid" id="A7ECB5"/>
<feature type="region of interest" description="Disordered" evidence="11">
    <location>
        <begin position="1"/>
        <end position="56"/>
    </location>
</feature>
<sequence>MATRRPPGKRPPSARRPQVRYSGSGSFPRGPARGDIPRKQASVSHRETRLEKIGDISEAKSSTTTIASKVKAVSVHTTRSKTSRGASFESSSISGTTIEGSSGPTKEEKEARKKAIRVARKENRNADPAFAYLPKGLNNKIRDRDPLKAKLKRLFKPKKKVVHKPLDRSQPVATPRLGYRFDRPPPAPARYIPPIAPAKDLSQHNELDKRGAILGCEFQALAETTEEREKHIRQAQFEFELRKATERRLRLEGRQQFNDPKIGRAPPITRRAFLEPARQRQTRENRSESMPLNFAATPKIAEKKPRESLPTEKSRPHEWDHAFGKPRQIPRLKDSTETSIEDLTGETTPCSSKEIVPHKLLHQSNLCSHKKPRRKLSVTFAESVESFTIPSTDYDTNDTSDTTELGNSDLDSSIVAAGNVAGSEHLSAIYEVYYPQPVLRRKSINEHSRRRCNRRTIRSEDDLEQLFLSETRRSEVQECKKDDALRGILSVPQKIDNKAMENSEGGTQAYWSMSESVDESPKSSPNSFKQFPPNLARRDSSLPSSNFHNQTSPVKDFRTASYDTVTNLLLVSNTPAPPIPPKSPLRSQPQSNPFTYTVKDTLITNKLIADNNLLLAKYQAELNKLREEHKEKMKFLRKKRQEHRDKYGSLRNLQDDPGDPLVRPQSRFRTKFSKFFRSAVEEVTREDSEGAIRSACERDSSEVEEAFVNLLRGFSNQNNSAVDDPLRSNTGINQNYSNSRKALHSHHKEPYGGELGKTKRTRQTFARVTPDRKESAQGQDKGTSGGYSSARGPVVDSTPKGIHSQESIPRPYYDALTPSQKSDFGYHYRKPSAEYIATLSEEANEERILKEREQAERANEAVLLVCNNLLRDVDGLEGAGDFYDTRGFGGRSTRNGGLFGSRTQNSSSRDPQNSKADHQTSRQSAAAQRIQTAPSRQSQRVSSNASSASGQYTREESDKWISSDTLALHEAEDCDTGGVCRVYSQGSTSEKVPEKKISIDQEVTLKQEAQLTANHQRAEARREQRKAAIKAHQESKAFLPQSQEKKAEKQAKSPTSLSLRQPDQNPVNTARLRYLILYNRDRNSLEEGEVKNLCAIHYPDGNLRKKPEPDESNSSVPATTAKKLNAPTGFTRELYAPTAVNPARQVPALTILGPSREQQAISAPNSVERDRLRVDILQNNRNIFTGSPVSRGAHTFGFDSLLNSPQRNSNTPVTQVAYRSQLPQPGSSPRELQAPALSSQGDRAKLSPSGLGAPQNWSRNSSPTNQEPLISSRLRQPSSSIRQPALSPRNNTSVAGVHFAAMDQLQVGNSEPVSVKTKAIEDARQMQTSVIEAATKAGKEPPKYALIELIGKGSFGRVYKGKDMVSAAIVAVKIIDIEESDTINPKNANSYAEFLKEITALKTLSENKARNINHVIEALPVGQAMWMITEYCGGGSVATLMKPTAPGGLQEKWIIPILREVAEAIKWVHEAGIIHRDIKCANVLITEEGAVQLCDFGVAGTIETKVDKRSTVIGTPHWMAPELFDAVPSYGKEVDIWAFGCMVYEIATGLPPNAMSRLPFDRLGSLIKQHAPRLEGGDYSDDLRDLVAFCLEEFPSERPSIDRVQNHPYIHNTSAKYPMSSLSHLVRAFKLWEDHGGSRKSLFMLGGAQAPSEFSSTALSDDEWNFSTTAAFEQEVRRKSTAQDVYDVYGSNVEFDASFPQETARPPPPKGRRRPPPEALAPLRGPLEKIFDPNTLSSYEDNSRNHYGRPFLPPTSDLPPVPSRSDLPLRDDTAQTSIRDTMIDLGGHDAETGISVFPDMDTIKAGRRVRDEPDEDYMTTLPDFSRPALSDPADINPNRRTRDWKFPAMVPPASADPEVSRFPPSTYEVPKPAFTPGVGGRPALIHHPTEPLGGFSGGLPPAEIHTGMSRLSVRESLIDLDMSMPDSIPAFNPDFGRPSTADSDAISILSDSGQAMSSSTVNPFELERHASLYQPTSHSREPSLYAPSHSREPSLYAPSHSREPSIYTTAHEREPSIYATSHEREPSIYVTEEMGSFSASVTPPPEGTSRPLRADRPPRLRTGNALRDIADISDFSDSAAESTLGYITDTNDTDSDYATASTTSIQPPPPTSHPRDPNTPYTMAHFPYLPNAPSVRALTGEAAHEEMAFEMSRMLRGLTGQLEAFRDVYGSEELARRSHQRRERRDNGENGV</sequence>
<evidence type="ECO:0000256" key="11">
    <source>
        <dbReference type="SAM" id="MobiDB-lite"/>
    </source>
</evidence>
<keyword evidence="6" id="KW-0418">Kinase</keyword>
<feature type="region of interest" description="Disordered" evidence="11">
    <location>
        <begin position="76"/>
        <end position="122"/>
    </location>
</feature>
<keyword evidence="14" id="KW-1185">Reference proteome</keyword>
<dbReference type="GeneID" id="5493006"/>
<evidence type="ECO:0000259" key="12">
    <source>
        <dbReference type="PROSITE" id="PS50011"/>
    </source>
</evidence>
<feature type="region of interest" description="Disordered" evidence="11">
    <location>
        <begin position="637"/>
        <end position="664"/>
    </location>
</feature>
<feature type="compositionally biased region" description="Low complexity" evidence="11">
    <location>
        <begin position="89"/>
        <end position="102"/>
    </location>
</feature>
<dbReference type="PROSITE" id="PS00108">
    <property type="entry name" value="PROTEIN_KINASE_ST"/>
    <property type="match status" value="1"/>
</dbReference>
<feature type="region of interest" description="Disordered" evidence="11">
    <location>
        <begin position="277"/>
        <end position="336"/>
    </location>
</feature>
<evidence type="ECO:0000313" key="14">
    <source>
        <dbReference type="Proteomes" id="UP000001312"/>
    </source>
</evidence>
<evidence type="ECO:0000256" key="5">
    <source>
        <dbReference type="ARBA" id="ARBA00022741"/>
    </source>
</evidence>
<dbReference type="PANTHER" id="PTHR48012:SF10">
    <property type="entry name" value="FI20177P1"/>
    <property type="match status" value="1"/>
</dbReference>
<feature type="compositionally biased region" description="Basic and acidic residues" evidence="11">
    <location>
        <begin position="105"/>
        <end position="122"/>
    </location>
</feature>
<reference evidence="14" key="1">
    <citation type="journal article" date="2011" name="PLoS Genet.">
        <title>Genomic analysis of the necrotrophic fungal pathogens Sclerotinia sclerotiorum and Botrytis cinerea.</title>
        <authorList>
            <person name="Amselem J."/>
            <person name="Cuomo C.A."/>
            <person name="van Kan J.A."/>
            <person name="Viaud M."/>
            <person name="Benito E.P."/>
            <person name="Couloux A."/>
            <person name="Coutinho P.M."/>
            <person name="de Vries R.P."/>
            <person name="Dyer P.S."/>
            <person name="Fillinger S."/>
            <person name="Fournier E."/>
            <person name="Gout L."/>
            <person name="Hahn M."/>
            <person name="Kohn L."/>
            <person name="Lapalu N."/>
            <person name="Plummer K.M."/>
            <person name="Pradier J.M."/>
            <person name="Quevillon E."/>
            <person name="Sharon A."/>
            <person name="Simon A."/>
            <person name="ten Have A."/>
            <person name="Tudzynski B."/>
            <person name="Tudzynski P."/>
            <person name="Wincker P."/>
            <person name="Andrew M."/>
            <person name="Anthouard V."/>
            <person name="Beever R.E."/>
            <person name="Beffa R."/>
            <person name="Benoit I."/>
            <person name="Bouzid O."/>
            <person name="Brault B."/>
            <person name="Chen Z."/>
            <person name="Choquer M."/>
            <person name="Collemare J."/>
            <person name="Cotton P."/>
            <person name="Danchin E.G."/>
            <person name="Da Silva C."/>
            <person name="Gautier A."/>
            <person name="Giraud C."/>
            <person name="Giraud T."/>
            <person name="Gonzalez C."/>
            <person name="Grossetete S."/>
            <person name="Guldener U."/>
            <person name="Henrissat B."/>
            <person name="Howlett B.J."/>
            <person name="Kodira C."/>
            <person name="Kretschmer M."/>
            <person name="Lappartient A."/>
            <person name="Leroch M."/>
            <person name="Levis C."/>
            <person name="Mauceli E."/>
            <person name="Neuveglise C."/>
            <person name="Oeser B."/>
            <person name="Pearson M."/>
            <person name="Poulain J."/>
            <person name="Poussereau N."/>
            <person name="Quesneville H."/>
            <person name="Rascle C."/>
            <person name="Schumacher J."/>
            <person name="Segurens B."/>
            <person name="Sexton A."/>
            <person name="Silva E."/>
            <person name="Sirven C."/>
            <person name="Soanes D.M."/>
            <person name="Talbot N.J."/>
            <person name="Templeton M."/>
            <person name="Yandava C."/>
            <person name="Yarden O."/>
            <person name="Zeng Q."/>
            <person name="Rollins J.A."/>
            <person name="Lebrun M.H."/>
            <person name="Dickman M."/>
        </authorList>
    </citation>
    <scope>NUCLEOTIDE SEQUENCE [LARGE SCALE GENOMIC DNA]</scope>
    <source>
        <strain evidence="14">ATCC 18683 / 1980 / Ss-1</strain>
    </source>
</reference>
<feature type="region of interest" description="Disordered" evidence="11">
    <location>
        <begin position="717"/>
        <end position="807"/>
    </location>
</feature>
<dbReference type="Gene3D" id="1.10.510.10">
    <property type="entry name" value="Transferase(Phosphotransferase) domain 1"/>
    <property type="match status" value="1"/>
</dbReference>
<feature type="region of interest" description="Disordered" evidence="11">
    <location>
        <begin position="881"/>
        <end position="959"/>
    </location>
</feature>
<dbReference type="SUPFAM" id="SSF56112">
    <property type="entry name" value="Protein kinase-like (PK-like)"/>
    <property type="match status" value="1"/>
</dbReference>
<feature type="domain" description="Protein kinase" evidence="12">
    <location>
        <begin position="1344"/>
        <end position="1610"/>
    </location>
</feature>
<evidence type="ECO:0000256" key="8">
    <source>
        <dbReference type="ARBA" id="ARBA00047899"/>
    </source>
</evidence>
<feature type="compositionally biased region" description="Basic and acidic residues" evidence="11">
    <location>
        <begin position="1016"/>
        <end position="1035"/>
    </location>
</feature>
<dbReference type="KEGG" id="ssl:SS1G_02954"/>
<dbReference type="RefSeq" id="XP_001596731.1">
    <property type="nucleotide sequence ID" value="XM_001596681.1"/>
</dbReference>
<dbReference type="PROSITE" id="PS50011">
    <property type="entry name" value="PROTEIN_KINASE_DOM"/>
    <property type="match status" value="1"/>
</dbReference>
<feature type="compositionally biased region" description="Polar residues" evidence="11">
    <location>
        <begin position="717"/>
        <end position="740"/>
    </location>
</feature>
<dbReference type="EMBL" id="CH476623">
    <property type="protein sequence ID" value="EDO00094.1"/>
    <property type="molecule type" value="Genomic_DNA"/>
</dbReference>
<proteinExistence type="inferred from homology"/>
<feature type="region of interest" description="Disordered" evidence="11">
    <location>
        <begin position="1697"/>
        <end position="1770"/>
    </location>
</feature>
<evidence type="ECO:0000256" key="3">
    <source>
        <dbReference type="ARBA" id="ARBA00022527"/>
    </source>
</evidence>
<feature type="region of interest" description="Disordered" evidence="11">
    <location>
        <begin position="1975"/>
        <end position="2060"/>
    </location>
</feature>
<feature type="compositionally biased region" description="Polar residues" evidence="11">
    <location>
        <begin position="901"/>
        <end position="914"/>
    </location>
</feature>